<reference evidence="3 5" key="1">
    <citation type="submission" date="2006-04" db="EMBL/GenBank/DDBJ databases">
        <authorList>
            <person name="Nierman W.C."/>
        </authorList>
    </citation>
    <scope>NUCLEOTIDE SEQUENCE [LARGE SCALE GENOMIC DNA]</scope>
    <source>
        <strain evidence="3 5">DW4/3-1</strain>
    </source>
</reference>
<dbReference type="Proteomes" id="UP000032702">
    <property type="component" value="Unassembled WGS sequence"/>
</dbReference>
<dbReference type="PANTHER" id="PTHR36847">
    <property type="entry name" value="AMIDOLIGASE ENZYME"/>
    <property type="match status" value="1"/>
</dbReference>
<name>Q08SY0_STIAD</name>
<evidence type="ECO:0000313" key="5">
    <source>
        <dbReference type="Proteomes" id="UP000032702"/>
    </source>
</evidence>
<evidence type="ECO:0000313" key="3">
    <source>
        <dbReference type="EMBL" id="EAU63588.1"/>
    </source>
</evidence>
<dbReference type="Proteomes" id="UP000001351">
    <property type="component" value="Chromosome"/>
</dbReference>
<dbReference type="KEGG" id="sur:STAUR_2589"/>
<dbReference type="Pfam" id="PF12224">
    <property type="entry name" value="Amidoligase_2"/>
    <property type="match status" value="1"/>
</dbReference>
<organism evidence="3 5">
    <name type="scientific">Stigmatella aurantiaca (strain DW4/3-1)</name>
    <dbReference type="NCBI Taxonomy" id="378806"/>
    <lineage>
        <taxon>Bacteria</taxon>
        <taxon>Pseudomonadati</taxon>
        <taxon>Myxococcota</taxon>
        <taxon>Myxococcia</taxon>
        <taxon>Myxococcales</taxon>
        <taxon>Cystobacterineae</taxon>
        <taxon>Archangiaceae</taxon>
        <taxon>Stigmatella</taxon>
    </lineage>
</organism>
<evidence type="ECO:0000313" key="4">
    <source>
        <dbReference type="Proteomes" id="UP000001351"/>
    </source>
</evidence>
<dbReference type="EMBL" id="CP002271">
    <property type="protein sequence ID" value="ADO70393.1"/>
    <property type="molecule type" value="Genomic_DNA"/>
</dbReference>
<proteinExistence type="predicted"/>
<dbReference type="eggNOG" id="ENOG502Z7YI">
    <property type="taxonomic scope" value="Bacteria"/>
</dbReference>
<feature type="region of interest" description="Disordered" evidence="1">
    <location>
        <begin position="364"/>
        <end position="410"/>
    </location>
</feature>
<evidence type="ECO:0000256" key="1">
    <source>
        <dbReference type="SAM" id="MobiDB-lite"/>
    </source>
</evidence>
<keyword evidence="4" id="KW-1185">Reference proteome</keyword>
<protein>
    <submittedName>
        <fullName evidence="2">Conserved uncharacterized protein</fullName>
    </submittedName>
    <submittedName>
        <fullName evidence="3">VrlE</fullName>
    </submittedName>
</protein>
<dbReference type="PATRIC" id="fig|378806.16.peg.2451"/>
<evidence type="ECO:0000313" key="2">
    <source>
        <dbReference type="EMBL" id="ADO70393.1"/>
    </source>
</evidence>
<sequence length="410" mass="44642">MYLPPHPGCRGNHTHWNSADCPSPGRLAAPALHTAAAQPREFSRPSQTHKSYQFRRQSGLASFAHKSAYVFRDGRHSPARMREANPMKTLRFGIEIETVGASRQKLAHAIQSAVGGHVSGDYRGMQVTDTQGRAWKVVADASLSGGDHSGEIVSPILTYQDLEALQQVVRAAREAGARADASTGIHIHVDGSRFEAQSVTNLVKMVHKQERLLETALGVSAARLSRFCKPIDAAFIQRLEARRPRTLQDVNEAWYGRRNSMPTRYDQSRYHGLNLNSLFFRGTIEFRYFNGTVHAGEVKAYVQLVLALAARALASKAASSKRRDFNPATAKYDFRVFLLHLGLIGEEFKTARLHLLKNLKGSAAWKGQRRDRRSPGGGEDGSPGSEGPQGAQGGAGGTQGGAPAEAMAAA</sequence>
<gene>
    <name evidence="2" type="ordered locus">STAUR_2589</name>
    <name evidence="3" type="ORF">STIAU_1259</name>
</gene>
<dbReference type="OrthoDB" id="5380364at2"/>
<dbReference type="PANTHER" id="PTHR36847:SF1">
    <property type="entry name" value="AMIDOLIGASE ENZYME"/>
    <property type="match status" value="1"/>
</dbReference>
<feature type="compositionally biased region" description="Low complexity" evidence="1">
    <location>
        <begin position="401"/>
        <end position="410"/>
    </location>
</feature>
<dbReference type="EMBL" id="AAMD01000156">
    <property type="protein sequence ID" value="EAU63588.1"/>
    <property type="molecule type" value="Genomic_DNA"/>
</dbReference>
<reference evidence="2 4" key="2">
    <citation type="journal article" date="2011" name="Mol. Biol. Evol.">
        <title>Comparative genomic analysis of fruiting body formation in Myxococcales.</title>
        <authorList>
            <person name="Huntley S."/>
            <person name="Hamann N."/>
            <person name="Wegener-Feldbrugge S."/>
            <person name="Treuner-Lange A."/>
            <person name="Kube M."/>
            <person name="Reinhardt R."/>
            <person name="Klages S."/>
            <person name="Muller R."/>
            <person name="Ronning C.M."/>
            <person name="Nierman W.C."/>
            <person name="Sogaard-Andersen L."/>
        </authorList>
    </citation>
    <scope>NUCLEOTIDE SEQUENCE [LARGE SCALE GENOMIC DNA]</scope>
    <source>
        <strain evidence="2 4">DW4/3-1</strain>
    </source>
</reference>
<accession>Q08SY0</accession>
<dbReference type="AlphaFoldDB" id="Q08SY0"/>
<dbReference type="HOGENOM" id="CLU_055819_0_0_7"/>
<feature type="compositionally biased region" description="Gly residues" evidence="1">
    <location>
        <begin position="390"/>
        <end position="400"/>
    </location>
</feature>
<dbReference type="STRING" id="378806.STAUR_2589"/>
<dbReference type="InterPro" id="IPR022025">
    <property type="entry name" value="Amidoligase_2"/>
</dbReference>